<evidence type="ECO:0000256" key="2">
    <source>
        <dbReference type="SAM" id="Phobius"/>
    </source>
</evidence>
<dbReference type="Proteomes" id="UP000788993">
    <property type="component" value="Unassembled WGS sequence"/>
</dbReference>
<keyword evidence="2" id="KW-1133">Transmembrane helix</keyword>
<reference evidence="3" key="1">
    <citation type="journal article" date="2021" name="Open Biol.">
        <title>Shared evolutionary footprints suggest mitochondrial oxidative damage underlies multiple complex I losses in fungi.</title>
        <authorList>
            <person name="Schikora-Tamarit M.A."/>
            <person name="Marcet-Houben M."/>
            <person name="Nosek J."/>
            <person name="Gabaldon T."/>
        </authorList>
    </citation>
    <scope>NUCLEOTIDE SEQUENCE</scope>
    <source>
        <strain evidence="3">NCAIM Y.01608</strain>
    </source>
</reference>
<feature type="transmembrane region" description="Helical" evidence="2">
    <location>
        <begin position="59"/>
        <end position="82"/>
    </location>
</feature>
<keyword evidence="2" id="KW-0812">Transmembrane</keyword>
<name>A0A9P8SZS0_9ASCO</name>
<keyword evidence="4" id="KW-1185">Reference proteome</keyword>
<proteinExistence type="predicted"/>
<organism evidence="3 4">
    <name type="scientific">Ogataea polymorpha</name>
    <dbReference type="NCBI Taxonomy" id="460523"/>
    <lineage>
        <taxon>Eukaryota</taxon>
        <taxon>Fungi</taxon>
        <taxon>Dikarya</taxon>
        <taxon>Ascomycota</taxon>
        <taxon>Saccharomycotina</taxon>
        <taxon>Pichiomycetes</taxon>
        <taxon>Pichiales</taxon>
        <taxon>Pichiaceae</taxon>
        <taxon>Ogataea</taxon>
    </lineage>
</organism>
<evidence type="ECO:0000313" key="4">
    <source>
        <dbReference type="Proteomes" id="UP000788993"/>
    </source>
</evidence>
<reference evidence="3" key="2">
    <citation type="submission" date="2021-01" db="EMBL/GenBank/DDBJ databases">
        <authorList>
            <person name="Schikora-Tamarit M.A."/>
        </authorList>
    </citation>
    <scope>NUCLEOTIDE SEQUENCE</scope>
    <source>
        <strain evidence="3">NCAIM Y.01608</strain>
    </source>
</reference>
<evidence type="ECO:0000313" key="3">
    <source>
        <dbReference type="EMBL" id="KAH3661008.1"/>
    </source>
</evidence>
<feature type="compositionally biased region" description="Low complexity" evidence="1">
    <location>
        <begin position="12"/>
        <end position="23"/>
    </location>
</feature>
<keyword evidence="2" id="KW-0472">Membrane</keyword>
<protein>
    <submittedName>
        <fullName evidence="3">Uncharacterized protein</fullName>
    </submittedName>
</protein>
<accession>A0A9P8SZS0</accession>
<sequence>MVDMGDLLPRDLSLSKSNSSSNSVDWLKSGETNCIPVQKDAFSSTEHRPILATVRISSFGGVLFSSGTLYVGVLVSCLAASIRNPQLMTTSNSFKLFPT</sequence>
<dbReference type="AlphaFoldDB" id="A0A9P8SZS0"/>
<dbReference type="EMBL" id="JAEUBD010001468">
    <property type="protein sequence ID" value="KAH3661008.1"/>
    <property type="molecule type" value="Genomic_DNA"/>
</dbReference>
<comment type="caution">
    <text evidence="3">The sequence shown here is derived from an EMBL/GenBank/DDBJ whole genome shotgun (WGS) entry which is preliminary data.</text>
</comment>
<feature type="region of interest" description="Disordered" evidence="1">
    <location>
        <begin position="1"/>
        <end position="25"/>
    </location>
</feature>
<gene>
    <name evidence="3" type="ORF">OGATHE_005340</name>
</gene>
<evidence type="ECO:0000256" key="1">
    <source>
        <dbReference type="SAM" id="MobiDB-lite"/>
    </source>
</evidence>